<keyword evidence="1" id="KW-0812">Transmembrane</keyword>
<feature type="transmembrane region" description="Helical" evidence="1">
    <location>
        <begin position="63"/>
        <end position="81"/>
    </location>
</feature>
<name>A0ABV7LKA6_9GAMM</name>
<organism evidence="2 3">
    <name type="scientific">Litchfieldella rifensis</name>
    <dbReference type="NCBI Taxonomy" id="762643"/>
    <lineage>
        <taxon>Bacteria</taxon>
        <taxon>Pseudomonadati</taxon>
        <taxon>Pseudomonadota</taxon>
        <taxon>Gammaproteobacteria</taxon>
        <taxon>Oceanospirillales</taxon>
        <taxon>Halomonadaceae</taxon>
        <taxon>Litchfieldella</taxon>
    </lineage>
</organism>
<gene>
    <name evidence="2" type="ORF">ACFOEV_03115</name>
</gene>
<dbReference type="Proteomes" id="UP001595579">
    <property type="component" value="Unassembled WGS sequence"/>
</dbReference>
<reference evidence="3" key="1">
    <citation type="journal article" date="2019" name="Int. J. Syst. Evol. Microbiol.">
        <title>The Global Catalogue of Microorganisms (GCM) 10K type strain sequencing project: providing services to taxonomists for standard genome sequencing and annotation.</title>
        <authorList>
            <consortium name="The Broad Institute Genomics Platform"/>
            <consortium name="The Broad Institute Genome Sequencing Center for Infectious Disease"/>
            <person name="Wu L."/>
            <person name="Ma J."/>
        </authorList>
    </citation>
    <scope>NUCLEOTIDE SEQUENCE [LARGE SCALE GENOMIC DNA]</scope>
    <source>
        <strain evidence="3">CECT 7698</strain>
    </source>
</reference>
<evidence type="ECO:0008006" key="4">
    <source>
        <dbReference type="Google" id="ProtNLM"/>
    </source>
</evidence>
<accession>A0ABV7LKA6</accession>
<keyword evidence="1" id="KW-1133">Transmembrane helix</keyword>
<comment type="caution">
    <text evidence="2">The sequence shown here is derived from an EMBL/GenBank/DDBJ whole genome shotgun (WGS) entry which is preliminary data.</text>
</comment>
<feature type="transmembrane region" description="Helical" evidence="1">
    <location>
        <begin position="34"/>
        <end position="57"/>
    </location>
</feature>
<dbReference type="RefSeq" id="WP_386771499.1">
    <property type="nucleotide sequence ID" value="NZ_JBHRUG010000005.1"/>
</dbReference>
<evidence type="ECO:0000313" key="3">
    <source>
        <dbReference type="Proteomes" id="UP001595579"/>
    </source>
</evidence>
<evidence type="ECO:0000256" key="1">
    <source>
        <dbReference type="SAM" id="Phobius"/>
    </source>
</evidence>
<keyword evidence="3" id="KW-1185">Reference proteome</keyword>
<keyword evidence="1" id="KW-0472">Membrane</keyword>
<sequence>MEGFWLPLGMTAAFGVFSGLLFRLSRAPGYERPFLFPLLGLMAGFIAFFIHLVLVRIANAPDWLLPVLVVLLVWLWLRPFGTRFHRSKKE</sequence>
<proteinExistence type="predicted"/>
<evidence type="ECO:0000313" key="2">
    <source>
        <dbReference type="EMBL" id="MFC3282596.1"/>
    </source>
</evidence>
<protein>
    <recommendedName>
        <fullName evidence="4">Integral membrane protein</fullName>
    </recommendedName>
</protein>
<feature type="transmembrane region" description="Helical" evidence="1">
    <location>
        <begin position="6"/>
        <end position="22"/>
    </location>
</feature>
<dbReference type="EMBL" id="JBHRUG010000005">
    <property type="protein sequence ID" value="MFC3282596.1"/>
    <property type="molecule type" value="Genomic_DNA"/>
</dbReference>